<dbReference type="AlphaFoldDB" id="A0A6S6U6Z5"/>
<protein>
    <submittedName>
        <fullName evidence="2">Uncharacterized protein</fullName>
    </submittedName>
</protein>
<name>A0A6S6U6Z5_9BACT</name>
<evidence type="ECO:0000256" key="1">
    <source>
        <dbReference type="SAM" id="MobiDB-lite"/>
    </source>
</evidence>
<accession>A0A6S6U6Z5</accession>
<reference evidence="2" key="1">
    <citation type="submission" date="2020-01" db="EMBL/GenBank/DDBJ databases">
        <authorList>
            <person name="Meier V. D."/>
            <person name="Meier V D."/>
        </authorList>
    </citation>
    <scope>NUCLEOTIDE SEQUENCE</scope>
    <source>
        <strain evidence="2">HLG_WM_MAG_05</strain>
    </source>
</reference>
<evidence type="ECO:0000313" key="2">
    <source>
        <dbReference type="EMBL" id="CAA6826037.1"/>
    </source>
</evidence>
<proteinExistence type="predicted"/>
<organism evidence="2">
    <name type="scientific">uncultured Sulfurovum sp</name>
    <dbReference type="NCBI Taxonomy" id="269237"/>
    <lineage>
        <taxon>Bacteria</taxon>
        <taxon>Pseudomonadati</taxon>
        <taxon>Campylobacterota</taxon>
        <taxon>Epsilonproteobacteria</taxon>
        <taxon>Campylobacterales</taxon>
        <taxon>Sulfurovaceae</taxon>
        <taxon>Sulfurovum</taxon>
        <taxon>environmental samples</taxon>
    </lineage>
</organism>
<sequence>MLLISISIAFTQTINEQIKSLEYVTPTERVALMNQIKEQLIEMNQNERMNTIEKLRAKMNPSKKEVPKDEHLQYKDEALKREEHKKDEPKKLEHDVKERQYDQAEPIKDRIEHSYEGFERPKDQHERVRGIERQALPQHRDIKDR</sequence>
<feature type="region of interest" description="Disordered" evidence="1">
    <location>
        <begin position="57"/>
        <end position="145"/>
    </location>
</feature>
<gene>
    <name evidence="2" type="ORF">HELGO_WM7534</name>
</gene>
<dbReference type="EMBL" id="CACVAU010000085">
    <property type="protein sequence ID" value="CAA6826037.1"/>
    <property type="molecule type" value="Genomic_DNA"/>
</dbReference>